<keyword evidence="2" id="KW-1185">Reference proteome</keyword>
<comment type="caution">
    <text evidence="1">The sequence shown here is derived from an EMBL/GenBank/DDBJ whole genome shotgun (WGS) entry which is preliminary data.</text>
</comment>
<evidence type="ECO:0000313" key="2">
    <source>
        <dbReference type="Proteomes" id="UP000308828"/>
    </source>
</evidence>
<dbReference type="OrthoDB" id="8088495at2"/>
<organism evidence="1 2">
    <name type="scientific">Peteryoungia ipomoeae</name>
    <dbReference type="NCBI Taxonomy" id="1210932"/>
    <lineage>
        <taxon>Bacteria</taxon>
        <taxon>Pseudomonadati</taxon>
        <taxon>Pseudomonadota</taxon>
        <taxon>Alphaproteobacteria</taxon>
        <taxon>Hyphomicrobiales</taxon>
        <taxon>Rhizobiaceae</taxon>
        <taxon>Peteryoungia</taxon>
    </lineage>
</organism>
<name>A0A4S8PAF7_9HYPH</name>
<sequence length="77" mass="8030">MAVDVKAFEAAGVVQKEFVDAFSNLPSIVGVGLCLNTLADGPALSVQVTDEPARALVPHTFHDLEVVVDVVGEVKAL</sequence>
<dbReference type="Proteomes" id="UP000308828">
    <property type="component" value="Unassembled WGS sequence"/>
</dbReference>
<proteinExistence type="predicted"/>
<evidence type="ECO:0000313" key="1">
    <source>
        <dbReference type="EMBL" id="THV24909.1"/>
    </source>
</evidence>
<dbReference type="EMBL" id="STGV01000001">
    <property type="protein sequence ID" value="THV24909.1"/>
    <property type="molecule type" value="Genomic_DNA"/>
</dbReference>
<dbReference type="RefSeq" id="WP_136596756.1">
    <property type="nucleotide sequence ID" value="NZ_STGV01000001.1"/>
</dbReference>
<reference evidence="1 2" key="1">
    <citation type="submission" date="2019-04" db="EMBL/GenBank/DDBJ databases">
        <title>Genome sequence of strain shin9-1.</title>
        <authorList>
            <person name="Gao J."/>
            <person name="Sun J."/>
        </authorList>
    </citation>
    <scope>NUCLEOTIDE SEQUENCE [LARGE SCALE GENOMIC DNA]</scope>
    <source>
        <strain evidence="2">shin9-1</strain>
    </source>
</reference>
<dbReference type="AlphaFoldDB" id="A0A4S8PAF7"/>
<gene>
    <name evidence="1" type="ORF">FAA97_01465</name>
</gene>
<protein>
    <submittedName>
        <fullName evidence="1">Uncharacterized protein</fullName>
    </submittedName>
</protein>
<accession>A0A4S8PAF7</accession>